<comment type="caution">
    <text evidence="3">The sequence shown here is derived from an EMBL/GenBank/DDBJ whole genome shotgun (WGS) entry which is preliminary data.</text>
</comment>
<dbReference type="Gene3D" id="3.10.129.10">
    <property type="entry name" value="Hotdog Thioesterase"/>
    <property type="match status" value="1"/>
</dbReference>
<dbReference type="PANTHER" id="PTHR42993">
    <property type="entry name" value="MAOC-LIKE DEHYDRATASE DOMAIN-CONTAINING PROTEIN"/>
    <property type="match status" value="1"/>
</dbReference>
<proteinExistence type="inferred from homology"/>
<evidence type="ECO:0000259" key="2">
    <source>
        <dbReference type="Pfam" id="PF01575"/>
    </source>
</evidence>
<dbReference type="Proteomes" id="UP000584374">
    <property type="component" value="Unassembled WGS sequence"/>
</dbReference>
<comment type="similarity">
    <text evidence="1">Belongs to the enoyl-CoA hydratase/isomerase family.</text>
</comment>
<dbReference type="EMBL" id="JACHIW010000001">
    <property type="protein sequence ID" value="MBB5157333.1"/>
    <property type="molecule type" value="Genomic_DNA"/>
</dbReference>
<evidence type="ECO:0000313" key="3">
    <source>
        <dbReference type="EMBL" id="MBB5157333.1"/>
    </source>
</evidence>
<dbReference type="InterPro" id="IPR002539">
    <property type="entry name" value="MaoC-like_dom"/>
</dbReference>
<dbReference type="InterPro" id="IPR039375">
    <property type="entry name" value="NodN-like"/>
</dbReference>
<sequence>MSASTVSRGGMFDTVAQLEAAVGTILGTSEWLAIDQQRIDLFAEATGDRQWIHVDPERAQGGPYGTTIAHGFLILSLVVPLASGFVQLTTASMKINYGIDRVRFPAPVAAGSRVRATAKLLAVESMSAGLRTKQEVTIELDGSERPACVAETLTVLVLSPHVKQV</sequence>
<accession>A0A840QIR9</accession>
<dbReference type="RefSeq" id="WP_312864374.1">
    <property type="nucleotide sequence ID" value="NZ_JACHIW010000001.1"/>
</dbReference>
<evidence type="ECO:0000313" key="4">
    <source>
        <dbReference type="Proteomes" id="UP000584374"/>
    </source>
</evidence>
<dbReference type="AlphaFoldDB" id="A0A840QIR9"/>
<dbReference type="InterPro" id="IPR029069">
    <property type="entry name" value="HotDog_dom_sf"/>
</dbReference>
<gene>
    <name evidence="3" type="ORF">BJ970_004867</name>
</gene>
<organism evidence="3 4">
    <name type="scientific">Saccharopolyspora phatthalungensis</name>
    <dbReference type="NCBI Taxonomy" id="664693"/>
    <lineage>
        <taxon>Bacteria</taxon>
        <taxon>Bacillati</taxon>
        <taxon>Actinomycetota</taxon>
        <taxon>Actinomycetes</taxon>
        <taxon>Pseudonocardiales</taxon>
        <taxon>Pseudonocardiaceae</taxon>
        <taxon>Saccharopolyspora</taxon>
    </lineage>
</organism>
<dbReference type="Pfam" id="PF01575">
    <property type="entry name" value="MaoC_dehydratas"/>
    <property type="match status" value="1"/>
</dbReference>
<feature type="domain" description="MaoC-like" evidence="2">
    <location>
        <begin position="20"/>
        <end position="126"/>
    </location>
</feature>
<keyword evidence="4" id="KW-1185">Reference proteome</keyword>
<dbReference type="CDD" id="cd03450">
    <property type="entry name" value="NodN"/>
    <property type="match status" value="1"/>
</dbReference>
<name>A0A840QIR9_9PSEU</name>
<protein>
    <submittedName>
        <fullName evidence="3">Acyl dehydratase</fullName>
    </submittedName>
</protein>
<reference evidence="3 4" key="1">
    <citation type="submission" date="2020-08" db="EMBL/GenBank/DDBJ databases">
        <title>Sequencing the genomes of 1000 actinobacteria strains.</title>
        <authorList>
            <person name="Klenk H.-P."/>
        </authorList>
    </citation>
    <scope>NUCLEOTIDE SEQUENCE [LARGE SCALE GENOMIC DNA]</scope>
    <source>
        <strain evidence="3 4">DSM 45584</strain>
    </source>
</reference>
<dbReference type="PANTHER" id="PTHR42993:SF1">
    <property type="entry name" value="MAOC-LIKE DEHYDRATASE DOMAIN-CONTAINING PROTEIN"/>
    <property type="match status" value="1"/>
</dbReference>
<evidence type="ECO:0000256" key="1">
    <source>
        <dbReference type="ARBA" id="ARBA00005254"/>
    </source>
</evidence>
<dbReference type="SUPFAM" id="SSF54637">
    <property type="entry name" value="Thioesterase/thiol ester dehydrase-isomerase"/>
    <property type="match status" value="1"/>
</dbReference>